<dbReference type="EMBL" id="JASJUT010000002">
    <property type="protein sequence ID" value="MDK2594420.1"/>
    <property type="molecule type" value="Genomic_DNA"/>
</dbReference>
<gene>
    <name evidence="1" type="ORF">QNM18_04980</name>
</gene>
<evidence type="ECO:0000313" key="1">
    <source>
        <dbReference type="EMBL" id="MDK2594420.1"/>
    </source>
</evidence>
<keyword evidence="2" id="KW-1185">Reference proteome</keyword>
<accession>A0ABT7EH89</accession>
<dbReference type="Proteomes" id="UP001231915">
    <property type="component" value="Unassembled WGS sequence"/>
</dbReference>
<dbReference type="RefSeq" id="WP_284136571.1">
    <property type="nucleotide sequence ID" value="NZ_JASJUT010000002.1"/>
</dbReference>
<sequence>MKTSKKKLCNAYVLEAQASMSVAGGTNGNGWEPKAKASNKFYDLKIVKP</sequence>
<evidence type="ECO:0000313" key="2">
    <source>
        <dbReference type="Proteomes" id="UP001231915"/>
    </source>
</evidence>
<proteinExistence type="predicted"/>
<protein>
    <submittedName>
        <fullName evidence="1">Uncharacterized protein</fullName>
    </submittedName>
</protein>
<name>A0ABT7EH89_9GAMM</name>
<comment type="caution">
    <text evidence="1">The sequence shown here is derived from an EMBL/GenBank/DDBJ whole genome shotgun (WGS) entry which is preliminary data.</text>
</comment>
<reference evidence="1 2" key="1">
    <citation type="submission" date="2023-05" db="EMBL/GenBank/DDBJ databases">
        <title>Pseudoalteromonas ardens sp. nov., Pseudoalteromonas obscura sp. nov., and Pseudoalteromonas umbrosa sp. nov., isolated from the coral Montipora capitata.</title>
        <authorList>
            <person name="Thomas E.M."/>
            <person name="Smith E.M."/>
            <person name="Papke E."/>
            <person name="Shlafstein M.D."/>
            <person name="Oline D.K."/>
            <person name="Videau P."/>
            <person name="Saw J.H."/>
            <person name="Strangman W.K."/>
            <person name="Ushijima B."/>
        </authorList>
    </citation>
    <scope>NUCLEOTIDE SEQUENCE [LARGE SCALE GENOMIC DNA]</scope>
    <source>
        <strain evidence="1 2">P94</strain>
    </source>
</reference>
<organism evidence="1 2">
    <name type="scientific">Pseudoalteromonas obscura</name>
    <dbReference type="NCBI Taxonomy" id="3048491"/>
    <lineage>
        <taxon>Bacteria</taxon>
        <taxon>Pseudomonadati</taxon>
        <taxon>Pseudomonadota</taxon>
        <taxon>Gammaproteobacteria</taxon>
        <taxon>Alteromonadales</taxon>
        <taxon>Pseudoalteromonadaceae</taxon>
        <taxon>Pseudoalteromonas</taxon>
    </lineage>
</organism>